<evidence type="ECO:0000256" key="4">
    <source>
        <dbReference type="ARBA" id="ARBA00023163"/>
    </source>
</evidence>
<dbReference type="SUPFAM" id="SSF50104">
    <property type="entry name" value="Translation proteins SH3-like domain"/>
    <property type="match status" value="1"/>
</dbReference>
<dbReference type="InterPro" id="IPR043425">
    <property type="entry name" value="NusG-like"/>
</dbReference>
<dbReference type="InterPro" id="IPR036735">
    <property type="entry name" value="NGN_dom_sf"/>
</dbReference>
<evidence type="ECO:0000259" key="8">
    <source>
        <dbReference type="SMART" id="SM00738"/>
    </source>
</evidence>
<dbReference type="InterPro" id="IPR006645">
    <property type="entry name" value="NGN-like_dom"/>
</dbReference>
<evidence type="ECO:0000259" key="9">
    <source>
        <dbReference type="SMART" id="SM00739"/>
    </source>
</evidence>
<evidence type="ECO:0000256" key="5">
    <source>
        <dbReference type="HAMAP-Rule" id="MF_00948"/>
    </source>
</evidence>
<dbReference type="GO" id="GO:0006354">
    <property type="term" value="P:DNA-templated transcription elongation"/>
    <property type="evidence" value="ECO:0007669"/>
    <property type="project" value="UniProtKB-UniRule"/>
</dbReference>
<dbReference type="CDD" id="cd09891">
    <property type="entry name" value="NGN_Bact_1"/>
    <property type="match status" value="1"/>
</dbReference>
<dbReference type="EMBL" id="DXAQ01000021">
    <property type="protein sequence ID" value="HIZ88581.1"/>
    <property type="molecule type" value="Genomic_DNA"/>
</dbReference>
<dbReference type="GO" id="GO:0006353">
    <property type="term" value="P:DNA-templated transcription termination"/>
    <property type="evidence" value="ECO:0007669"/>
    <property type="project" value="UniProtKB-UniRule"/>
</dbReference>
<keyword evidence="4 5" id="KW-0804">Transcription</keyword>
<dbReference type="Pfam" id="PF02357">
    <property type="entry name" value="NusG"/>
    <property type="match status" value="1"/>
</dbReference>
<dbReference type="GO" id="GO:0005829">
    <property type="term" value="C:cytosol"/>
    <property type="evidence" value="ECO:0007669"/>
    <property type="project" value="TreeGrafter"/>
</dbReference>
<dbReference type="Gene3D" id="2.30.30.30">
    <property type="match status" value="1"/>
</dbReference>
<dbReference type="SUPFAM" id="SSF82679">
    <property type="entry name" value="N-utilization substance G protein NusG, N-terminal domain"/>
    <property type="match status" value="1"/>
</dbReference>
<evidence type="ECO:0000256" key="2">
    <source>
        <dbReference type="ARBA" id="ARBA00022814"/>
    </source>
</evidence>
<dbReference type="PROSITE" id="PS01014">
    <property type="entry name" value="NUSG"/>
    <property type="match status" value="1"/>
</dbReference>
<comment type="similarity">
    <text evidence="5 7">Belongs to the NusG family.</text>
</comment>
<reference evidence="10" key="1">
    <citation type="journal article" date="2021" name="PeerJ">
        <title>Extensive microbial diversity within the chicken gut microbiome revealed by metagenomics and culture.</title>
        <authorList>
            <person name="Gilroy R."/>
            <person name="Ravi A."/>
            <person name="Getino M."/>
            <person name="Pursley I."/>
            <person name="Horton D.L."/>
            <person name="Alikhan N.F."/>
            <person name="Baker D."/>
            <person name="Gharbi K."/>
            <person name="Hall N."/>
            <person name="Watson M."/>
            <person name="Adriaenssens E.M."/>
            <person name="Foster-Nyarko E."/>
            <person name="Jarju S."/>
            <person name="Secka A."/>
            <person name="Antonio M."/>
            <person name="Oren A."/>
            <person name="Chaudhuri R.R."/>
            <person name="La Ragione R."/>
            <person name="Hildebrand F."/>
            <person name="Pallen M.J."/>
        </authorList>
    </citation>
    <scope>NUCLEOTIDE SEQUENCE</scope>
    <source>
        <strain evidence="10">ChiW4-1371</strain>
    </source>
</reference>
<dbReference type="HAMAP" id="MF_00948">
    <property type="entry name" value="NusG"/>
    <property type="match status" value="1"/>
</dbReference>
<dbReference type="Proteomes" id="UP000824176">
    <property type="component" value="Unassembled WGS sequence"/>
</dbReference>
<dbReference type="AlphaFoldDB" id="A0A9D2KB01"/>
<organism evidence="10 11">
    <name type="scientific">Candidatus Mucispirillum faecigallinarum</name>
    <dbReference type="NCBI Taxonomy" id="2838699"/>
    <lineage>
        <taxon>Bacteria</taxon>
        <taxon>Pseudomonadati</taxon>
        <taxon>Deferribacterota</taxon>
        <taxon>Deferribacteres</taxon>
        <taxon>Deferribacterales</taxon>
        <taxon>Mucispirillaceae</taxon>
        <taxon>Mucispirillum</taxon>
    </lineage>
</organism>
<feature type="domain" description="NusG-like N-terminal" evidence="8">
    <location>
        <begin position="2"/>
        <end position="109"/>
    </location>
</feature>
<reference evidence="10" key="2">
    <citation type="submission" date="2021-04" db="EMBL/GenBank/DDBJ databases">
        <authorList>
            <person name="Gilroy R."/>
        </authorList>
    </citation>
    <scope>NUCLEOTIDE SEQUENCE</scope>
    <source>
        <strain evidence="10">ChiW4-1371</strain>
    </source>
</reference>
<dbReference type="InterPro" id="IPR008991">
    <property type="entry name" value="Translation_prot_SH3-like_sf"/>
</dbReference>
<dbReference type="Pfam" id="PF00467">
    <property type="entry name" value="KOW"/>
    <property type="match status" value="1"/>
</dbReference>
<keyword evidence="3 5" id="KW-0805">Transcription regulation</keyword>
<dbReference type="InterPro" id="IPR014722">
    <property type="entry name" value="Rib_uL2_dom2"/>
</dbReference>
<keyword evidence="1 5" id="KW-0806">Transcription termination</keyword>
<dbReference type="SMART" id="SM00739">
    <property type="entry name" value="KOW"/>
    <property type="match status" value="1"/>
</dbReference>
<keyword evidence="2 5" id="KW-0889">Transcription antitermination</keyword>
<dbReference type="GO" id="GO:0031564">
    <property type="term" value="P:transcription antitermination"/>
    <property type="evidence" value="ECO:0007669"/>
    <property type="project" value="UniProtKB-UniRule"/>
</dbReference>
<evidence type="ECO:0000313" key="10">
    <source>
        <dbReference type="EMBL" id="HIZ88581.1"/>
    </source>
</evidence>
<comment type="function">
    <text evidence="5 7">Participates in transcription elongation, termination and antitermination.</text>
</comment>
<dbReference type="PANTHER" id="PTHR30265:SF2">
    <property type="entry name" value="TRANSCRIPTION TERMINATION_ANTITERMINATION PROTEIN NUSG"/>
    <property type="match status" value="1"/>
</dbReference>
<dbReference type="InterPro" id="IPR047050">
    <property type="entry name" value="NGN"/>
</dbReference>
<proteinExistence type="inferred from homology"/>
<dbReference type="InterPro" id="IPR015869">
    <property type="entry name" value="Transcrpt_antiterm_NusG_bac_CS"/>
</dbReference>
<sequence length="175" mass="19739">MAKQWYVVHTYSGFEKHVKTLLENKVQTQGLEEEIGEVLIPTEDVVELKNGKRKVSKKKTFPGYILVNMEMNKKLWHVVKSLPKVTGFVGGVDPVPISENDVNAMLALAKSEAPRIASTYIKNDVVEVIDGPFQGFDGVVDEVTPEKEKVRVIVSIFGRQTPIELDYLQVKRKDK</sequence>
<protein>
    <recommendedName>
        <fullName evidence="5 6">Transcription termination/antitermination protein NusG</fullName>
    </recommendedName>
</protein>
<gene>
    <name evidence="5 10" type="primary">nusG</name>
    <name evidence="10" type="ORF">H9804_01445</name>
</gene>
<dbReference type="GO" id="GO:0032784">
    <property type="term" value="P:regulation of DNA-templated transcription elongation"/>
    <property type="evidence" value="ECO:0007669"/>
    <property type="project" value="InterPro"/>
</dbReference>
<dbReference type="InterPro" id="IPR001062">
    <property type="entry name" value="Transcrpt_antiterm_NusG"/>
</dbReference>
<comment type="caution">
    <text evidence="10">The sequence shown here is derived from an EMBL/GenBank/DDBJ whole genome shotgun (WGS) entry which is preliminary data.</text>
</comment>
<accession>A0A9D2KB01</accession>
<dbReference type="NCBIfam" id="TIGR00922">
    <property type="entry name" value="nusG"/>
    <property type="match status" value="1"/>
</dbReference>
<feature type="domain" description="KOW" evidence="9">
    <location>
        <begin position="119"/>
        <end position="146"/>
    </location>
</feature>
<dbReference type="PRINTS" id="PR00338">
    <property type="entry name" value="NUSGTNSCPFCT"/>
</dbReference>
<dbReference type="Gene3D" id="3.30.70.940">
    <property type="entry name" value="NusG, N-terminal domain"/>
    <property type="match status" value="1"/>
</dbReference>
<evidence type="ECO:0000256" key="1">
    <source>
        <dbReference type="ARBA" id="ARBA00022472"/>
    </source>
</evidence>
<dbReference type="CDD" id="cd06091">
    <property type="entry name" value="KOW_NusG"/>
    <property type="match status" value="1"/>
</dbReference>
<evidence type="ECO:0000256" key="7">
    <source>
        <dbReference type="RuleBase" id="RU000538"/>
    </source>
</evidence>
<dbReference type="SMART" id="SM00738">
    <property type="entry name" value="NGN"/>
    <property type="match status" value="1"/>
</dbReference>
<dbReference type="InterPro" id="IPR005824">
    <property type="entry name" value="KOW"/>
</dbReference>
<dbReference type="PANTHER" id="PTHR30265">
    <property type="entry name" value="RHO-INTERACTING TRANSCRIPTION TERMINATION FACTOR NUSG"/>
    <property type="match status" value="1"/>
</dbReference>
<evidence type="ECO:0000256" key="3">
    <source>
        <dbReference type="ARBA" id="ARBA00023015"/>
    </source>
</evidence>
<dbReference type="FunFam" id="2.30.30.30:FF:000002">
    <property type="entry name" value="Transcription termination/antitermination factor NusG"/>
    <property type="match status" value="1"/>
</dbReference>
<name>A0A9D2KB01_9BACT</name>
<evidence type="ECO:0000313" key="11">
    <source>
        <dbReference type="Proteomes" id="UP000824176"/>
    </source>
</evidence>
<evidence type="ECO:0000256" key="6">
    <source>
        <dbReference type="NCBIfam" id="TIGR00922"/>
    </source>
</evidence>